<dbReference type="Pfam" id="PF01361">
    <property type="entry name" value="Tautomerase"/>
    <property type="match status" value="1"/>
</dbReference>
<evidence type="ECO:0000313" key="6">
    <source>
        <dbReference type="EMBL" id="POZ54968.1"/>
    </source>
</evidence>
<dbReference type="Gene3D" id="3.30.429.10">
    <property type="entry name" value="Macrophage Migration Inhibitory Factor"/>
    <property type="match status" value="1"/>
</dbReference>
<evidence type="ECO:0000256" key="2">
    <source>
        <dbReference type="ARBA" id="ARBA00023235"/>
    </source>
</evidence>
<dbReference type="InterPro" id="IPR004370">
    <property type="entry name" value="4-OT-like_dom"/>
</dbReference>
<proteinExistence type="inferred from homology"/>
<accession>A0A2S5CW42</accession>
<dbReference type="GO" id="GO:0016853">
    <property type="term" value="F:isomerase activity"/>
    <property type="evidence" value="ECO:0007669"/>
    <property type="project" value="UniProtKB-UniRule"/>
</dbReference>
<dbReference type="EC" id="5.3.2.-" evidence="4"/>
<dbReference type="RefSeq" id="WP_069514674.1">
    <property type="nucleotide sequence ID" value="NZ_CP194323.1"/>
</dbReference>
<comment type="similarity">
    <text evidence="1 4">Belongs to the 4-oxalocrotonate tautomerase family.</text>
</comment>
<evidence type="ECO:0000256" key="3">
    <source>
        <dbReference type="PIRSR" id="PIRSR618191-1"/>
    </source>
</evidence>
<feature type="domain" description="4-oxalocrotonate tautomerase-like" evidence="5">
    <location>
        <begin position="2"/>
        <end position="59"/>
    </location>
</feature>
<dbReference type="AlphaFoldDB" id="A0A2S5CW42"/>
<evidence type="ECO:0000259" key="5">
    <source>
        <dbReference type="Pfam" id="PF01361"/>
    </source>
</evidence>
<dbReference type="PANTHER" id="PTHR35530:SF1">
    <property type="entry name" value="2-HYDROXYMUCONATE TAUTOMERASE"/>
    <property type="match status" value="1"/>
</dbReference>
<comment type="caution">
    <text evidence="6">The sequence shown here is derived from an EMBL/GenBank/DDBJ whole genome shotgun (WGS) entry which is preliminary data.</text>
</comment>
<sequence>MPFIQVTFIEGRTKEQKELLIEEMSKTVSSVLDAPLETVRVCLNEIPSSHWGIAGKSIQRRQNEE</sequence>
<dbReference type="Proteomes" id="UP000237319">
    <property type="component" value="Unassembled WGS sequence"/>
</dbReference>
<evidence type="ECO:0000313" key="7">
    <source>
        <dbReference type="Proteomes" id="UP000237319"/>
    </source>
</evidence>
<evidence type="ECO:0000256" key="1">
    <source>
        <dbReference type="ARBA" id="ARBA00006723"/>
    </source>
</evidence>
<dbReference type="SUPFAM" id="SSF55331">
    <property type="entry name" value="Tautomerase/MIF"/>
    <property type="match status" value="1"/>
</dbReference>
<dbReference type="PANTHER" id="PTHR35530">
    <property type="entry name" value="TAUTOMERASE-RELATED"/>
    <property type="match status" value="1"/>
</dbReference>
<dbReference type="InterPro" id="IPR014347">
    <property type="entry name" value="Tautomerase/MIF_sf"/>
</dbReference>
<name>A0A2S5CW42_LYSSH</name>
<reference evidence="6 7" key="1">
    <citation type="submission" date="2017-11" db="EMBL/GenBank/DDBJ databases">
        <title>Genome sequence of Lysinibacillus sphaericus, a lignin-degrading bacteria isolated from municipal solid waste soil.</title>
        <authorList>
            <person name="Persinoti G.F."/>
            <person name="Paixao D.A."/>
            <person name="Bugg T.D."/>
            <person name="Squina F.M."/>
        </authorList>
    </citation>
    <scope>NUCLEOTIDE SEQUENCE [LARGE SCALE GENOMIC DNA]</scope>
    <source>
        <strain evidence="6 7">A1</strain>
    </source>
</reference>
<organism evidence="6 7">
    <name type="scientific">Lysinibacillus sphaericus</name>
    <name type="common">Bacillus sphaericus</name>
    <dbReference type="NCBI Taxonomy" id="1421"/>
    <lineage>
        <taxon>Bacteria</taxon>
        <taxon>Bacillati</taxon>
        <taxon>Bacillota</taxon>
        <taxon>Bacilli</taxon>
        <taxon>Bacillales</taxon>
        <taxon>Bacillaceae</taxon>
        <taxon>Lysinibacillus</taxon>
    </lineage>
</organism>
<dbReference type="InterPro" id="IPR018191">
    <property type="entry name" value="4-OT"/>
</dbReference>
<gene>
    <name evidence="6" type="primary">dmpI</name>
    <name evidence="6" type="ORF">LYSIN_03263</name>
</gene>
<evidence type="ECO:0000256" key="4">
    <source>
        <dbReference type="RuleBase" id="RU362032"/>
    </source>
</evidence>
<protein>
    <recommendedName>
        <fullName evidence="4">Tautomerase</fullName>
        <ecNumber evidence="4">5.3.2.-</ecNumber>
    </recommendedName>
</protein>
<dbReference type="EMBL" id="PGLV01000002">
    <property type="protein sequence ID" value="POZ54968.1"/>
    <property type="molecule type" value="Genomic_DNA"/>
</dbReference>
<feature type="active site" description="Proton acceptor; via imino nitrogen" evidence="3">
    <location>
        <position position="2"/>
    </location>
</feature>
<keyword evidence="7" id="KW-1185">Reference proteome</keyword>
<keyword evidence="2 4" id="KW-0413">Isomerase</keyword>
<dbReference type="NCBIfam" id="TIGR00013">
    <property type="entry name" value="taut"/>
    <property type="match status" value="1"/>
</dbReference>